<keyword evidence="1" id="KW-0175">Coiled coil</keyword>
<gene>
    <name evidence="3" type="ORF">Fcan01_15429</name>
</gene>
<comment type="caution">
    <text evidence="3">The sequence shown here is derived from an EMBL/GenBank/DDBJ whole genome shotgun (WGS) entry which is preliminary data.</text>
</comment>
<sequence length="255" mass="28773">MNPSHQFENGGGDFNSRTFSSFENDEIDFTSPVAAGAVELTPDQDNGVDDESTLTFLAWLDENLIAMDTDDPDVTISFSGLINDAELLQLDKPTSQTESSSSEPDNSLYEVLSSITSSPIDNEPATQQLADTLSPPPQKRGRGRPPNPKKPATKTTRRVKKWELEPTTKDIRDAITAKKNRVAEKQRREKLISENVAKNEKISQLEKIIEDKNLEIIDYKEKLESMQQILANWQNQMIIGDEHLAWINSRRQFLK</sequence>
<proteinExistence type="predicted"/>
<protein>
    <recommendedName>
        <fullName evidence="5">BZIP domain-containing protein</fullName>
    </recommendedName>
</protein>
<evidence type="ECO:0000313" key="4">
    <source>
        <dbReference type="Proteomes" id="UP000198287"/>
    </source>
</evidence>
<feature type="region of interest" description="Disordered" evidence="2">
    <location>
        <begin position="118"/>
        <end position="158"/>
    </location>
</feature>
<evidence type="ECO:0008006" key="5">
    <source>
        <dbReference type="Google" id="ProtNLM"/>
    </source>
</evidence>
<organism evidence="3 4">
    <name type="scientific">Folsomia candida</name>
    <name type="common">Springtail</name>
    <dbReference type="NCBI Taxonomy" id="158441"/>
    <lineage>
        <taxon>Eukaryota</taxon>
        <taxon>Metazoa</taxon>
        <taxon>Ecdysozoa</taxon>
        <taxon>Arthropoda</taxon>
        <taxon>Hexapoda</taxon>
        <taxon>Collembola</taxon>
        <taxon>Entomobryomorpha</taxon>
        <taxon>Isotomoidea</taxon>
        <taxon>Isotomidae</taxon>
        <taxon>Proisotominae</taxon>
        <taxon>Folsomia</taxon>
    </lineage>
</organism>
<name>A0A226DUV9_FOLCA</name>
<feature type="coiled-coil region" evidence="1">
    <location>
        <begin position="188"/>
        <end position="236"/>
    </location>
</feature>
<evidence type="ECO:0000256" key="1">
    <source>
        <dbReference type="SAM" id="Coils"/>
    </source>
</evidence>
<feature type="region of interest" description="Disordered" evidence="2">
    <location>
        <begin position="1"/>
        <end position="21"/>
    </location>
</feature>
<accession>A0A226DUV9</accession>
<reference evidence="3 4" key="1">
    <citation type="submission" date="2015-12" db="EMBL/GenBank/DDBJ databases">
        <title>The genome of Folsomia candida.</title>
        <authorList>
            <person name="Faddeeva A."/>
            <person name="Derks M.F."/>
            <person name="Anvar Y."/>
            <person name="Smit S."/>
            <person name="Van Straalen N."/>
            <person name="Roelofs D."/>
        </authorList>
    </citation>
    <scope>NUCLEOTIDE SEQUENCE [LARGE SCALE GENOMIC DNA]</scope>
    <source>
        <strain evidence="3 4">VU population</strain>
        <tissue evidence="3">Whole body</tissue>
    </source>
</reference>
<evidence type="ECO:0000313" key="3">
    <source>
        <dbReference type="EMBL" id="OXA49262.1"/>
    </source>
</evidence>
<evidence type="ECO:0000256" key="2">
    <source>
        <dbReference type="SAM" id="MobiDB-lite"/>
    </source>
</evidence>
<keyword evidence="4" id="KW-1185">Reference proteome</keyword>
<dbReference type="EMBL" id="LNIX01000010">
    <property type="protein sequence ID" value="OXA49262.1"/>
    <property type="molecule type" value="Genomic_DNA"/>
</dbReference>
<feature type="compositionally biased region" description="Polar residues" evidence="2">
    <location>
        <begin position="118"/>
        <end position="131"/>
    </location>
</feature>
<dbReference type="Proteomes" id="UP000198287">
    <property type="component" value="Unassembled WGS sequence"/>
</dbReference>
<dbReference type="AlphaFoldDB" id="A0A226DUV9"/>